<dbReference type="Pfam" id="PF10418">
    <property type="entry name" value="DHODB_Fe-S_bind"/>
    <property type="match status" value="1"/>
</dbReference>
<evidence type="ECO:0000256" key="5">
    <source>
        <dbReference type="ARBA" id="ARBA00022723"/>
    </source>
</evidence>
<dbReference type="PROSITE" id="PS51384">
    <property type="entry name" value="FAD_FR"/>
    <property type="match status" value="1"/>
</dbReference>
<keyword evidence="3 11" id="KW-0285">Flavoprotein</keyword>
<keyword evidence="10 11" id="KW-0411">Iron-sulfur</keyword>
<name>A0AAW4MXF0_9FIRM</name>
<dbReference type="HAMAP" id="MF_01211">
    <property type="entry name" value="DHODB_Fe_S_bind"/>
    <property type="match status" value="1"/>
</dbReference>
<evidence type="ECO:0000256" key="11">
    <source>
        <dbReference type="HAMAP-Rule" id="MF_01211"/>
    </source>
</evidence>
<evidence type="ECO:0000256" key="7">
    <source>
        <dbReference type="ARBA" id="ARBA00022975"/>
    </source>
</evidence>
<keyword evidence="2 11" id="KW-0813">Transport</keyword>
<evidence type="ECO:0000256" key="4">
    <source>
        <dbReference type="ARBA" id="ARBA00022714"/>
    </source>
</evidence>
<feature type="binding site" evidence="11 13">
    <location>
        <position position="221"/>
    </location>
    <ligand>
        <name>[2Fe-2S] cluster</name>
        <dbReference type="ChEBI" id="CHEBI:190135"/>
    </ligand>
</feature>
<dbReference type="Gene3D" id="2.10.240.10">
    <property type="entry name" value="Dihydroorotate dehydrogenase, electron transfer subunit"/>
    <property type="match status" value="1"/>
</dbReference>
<feature type="binding site" evidence="11 13">
    <location>
        <position position="216"/>
    </location>
    <ligand>
        <name>[2Fe-2S] cluster</name>
        <dbReference type="ChEBI" id="CHEBI:190135"/>
    </ligand>
</feature>
<comment type="subunit">
    <text evidence="11">Heterotetramer of 2 PyrK and 2 PyrD type B subunits.</text>
</comment>
<dbReference type="InterPro" id="IPR012165">
    <property type="entry name" value="Cyt_c3_hydrogenase_gsu"/>
</dbReference>
<evidence type="ECO:0000256" key="13">
    <source>
        <dbReference type="PIRSR" id="PIRSR006816-2"/>
    </source>
</evidence>
<protein>
    <recommendedName>
        <fullName evidence="11">Dihydroorotate dehydrogenase B (NAD(+)), electron transfer subunit</fullName>
    </recommendedName>
    <alternativeName>
        <fullName evidence="11">Dihydroorotate oxidase B, electron transfer subunit</fullName>
    </alternativeName>
</protein>
<dbReference type="Gene3D" id="2.40.30.10">
    <property type="entry name" value="Translation factors"/>
    <property type="match status" value="1"/>
</dbReference>
<dbReference type="Pfam" id="PF00175">
    <property type="entry name" value="NAD_binding_1"/>
    <property type="match status" value="1"/>
</dbReference>
<reference evidence="15 18" key="1">
    <citation type="submission" date="2021-06" db="EMBL/GenBank/DDBJ databases">
        <title>Collection of gut derived symbiotic bacterial strains cultured from healthy donors.</title>
        <authorList>
            <person name="Lin H."/>
            <person name="Littmann E."/>
            <person name="Pamer E.G."/>
        </authorList>
    </citation>
    <scope>NUCLEOTIDE SEQUENCE</scope>
    <source>
        <strain evidence="16 18">MSK.21.70</strain>
        <strain evidence="15">MSK.21.82</strain>
    </source>
</reference>
<dbReference type="InterPro" id="IPR039261">
    <property type="entry name" value="FNR_nucleotide-bd"/>
</dbReference>
<evidence type="ECO:0000313" key="15">
    <source>
        <dbReference type="EMBL" id="MBV3383483.1"/>
    </source>
</evidence>
<feature type="binding site" evidence="11 12">
    <location>
        <begin position="69"/>
        <end position="71"/>
    </location>
    <ligand>
        <name>FAD</name>
        <dbReference type="ChEBI" id="CHEBI:57692"/>
    </ligand>
</feature>
<dbReference type="PANTHER" id="PTHR43513:SF3">
    <property type="entry name" value="DIHYDROOROTATE DEHYDROGENASE B (NAD(+)), ELECTRON TRANSFER SUBUNIT-RELATED"/>
    <property type="match status" value="1"/>
</dbReference>
<dbReference type="SUPFAM" id="SSF52343">
    <property type="entry name" value="Ferredoxin reductase-like, C-terminal NADP-linked domain"/>
    <property type="match status" value="1"/>
</dbReference>
<feature type="binding site" evidence="11 13">
    <location>
        <position position="224"/>
    </location>
    <ligand>
        <name>[2Fe-2S] cluster</name>
        <dbReference type="ChEBI" id="CHEBI:190135"/>
    </ligand>
</feature>
<comment type="function">
    <text evidence="11">Responsible for channeling the electrons from the oxidation of dihydroorotate from the FMN redox center in the PyrD type B subunit to the ultimate electron acceptor NAD(+).</text>
</comment>
<evidence type="ECO:0000313" key="16">
    <source>
        <dbReference type="EMBL" id="MBV3393487.1"/>
    </source>
</evidence>
<feature type="binding site" evidence="11 12">
    <location>
        <begin position="76"/>
        <end position="77"/>
    </location>
    <ligand>
        <name>FAD</name>
        <dbReference type="ChEBI" id="CHEBI:57692"/>
    </ligand>
</feature>
<proteinExistence type="inferred from homology"/>
<comment type="similarity">
    <text evidence="1 11">Belongs to the PyrK family.</text>
</comment>
<comment type="caution">
    <text evidence="15">The sequence shown here is derived from an EMBL/GenBank/DDBJ whole genome shotgun (WGS) entry which is preliminary data.</text>
</comment>
<dbReference type="InterPro" id="IPR050353">
    <property type="entry name" value="PyrK_electron_transfer"/>
</dbReference>
<dbReference type="InterPro" id="IPR019480">
    <property type="entry name" value="Dihydroorotate_DH_Fe-S-bd"/>
</dbReference>
<dbReference type="Proteomes" id="UP001196408">
    <property type="component" value="Unassembled WGS sequence"/>
</dbReference>
<evidence type="ECO:0000256" key="8">
    <source>
        <dbReference type="ARBA" id="ARBA00022982"/>
    </source>
</evidence>
<dbReference type="InterPro" id="IPR001433">
    <property type="entry name" value="OxRdtase_FAD/NAD-bd"/>
</dbReference>
<accession>A0AAW4MXF0</accession>
<dbReference type="SUPFAM" id="SSF63380">
    <property type="entry name" value="Riboflavin synthase domain-like"/>
    <property type="match status" value="1"/>
</dbReference>
<dbReference type="InterPro" id="IPR017938">
    <property type="entry name" value="Riboflavin_synthase-like_b-brl"/>
</dbReference>
<dbReference type="InterPro" id="IPR023455">
    <property type="entry name" value="Dihydroorotate_DHASE_ETsu"/>
</dbReference>
<evidence type="ECO:0000256" key="6">
    <source>
        <dbReference type="ARBA" id="ARBA00022827"/>
    </source>
</evidence>
<gene>
    <name evidence="11" type="primary">pyrK</name>
    <name evidence="15" type="ORF">KSV97_09720</name>
    <name evidence="16" type="ORF">KSW06_09555</name>
</gene>
<evidence type="ECO:0000256" key="3">
    <source>
        <dbReference type="ARBA" id="ARBA00022630"/>
    </source>
</evidence>
<dbReference type="GO" id="GO:0050660">
    <property type="term" value="F:flavin adenine dinucleotide binding"/>
    <property type="evidence" value="ECO:0007669"/>
    <property type="project" value="InterPro"/>
</dbReference>
<keyword evidence="4 11" id="KW-0001">2Fe-2S</keyword>
<keyword evidence="6 11" id="KW-0274">FAD</keyword>
<feature type="binding site" evidence="11 13">
    <location>
        <position position="237"/>
    </location>
    <ligand>
        <name>[2Fe-2S] cluster</name>
        <dbReference type="ChEBI" id="CHEBI:190135"/>
    </ligand>
</feature>
<evidence type="ECO:0000256" key="12">
    <source>
        <dbReference type="PIRSR" id="PIRSR006816-1"/>
    </source>
</evidence>
<comment type="pathway">
    <text evidence="11">Pyrimidine metabolism; UMP biosynthesis via de novo pathway; orotate from (S)-dihydroorotate (NAD(+) route): step 1/1.</text>
</comment>
<evidence type="ECO:0000256" key="1">
    <source>
        <dbReference type="ARBA" id="ARBA00006422"/>
    </source>
</evidence>
<dbReference type="PIRSF" id="PIRSF006816">
    <property type="entry name" value="Cyc3_hyd_g"/>
    <property type="match status" value="1"/>
</dbReference>
<dbReference type="AlphaFoldDB" id="A0AAW4MXF0"/>
<dbReference type="GO" id="GO:0044205">
    <property type="term" value="P:'de novo' UMP biosynthetic process"/>
    <property type="evidence" value="ECO:0007669"/>
    <property type="project" value="UniProtKB-UniRule"/>
</dbReference>
<keyword evidence="8 11" id="KW-0249">Electron transport</keyword>
<evidence type="ECO:0000313" key="18">
    <source>
        <dbReference type="Proteomes" id="UP001197492"/>
    </source>
</evidence>
<dbReference type="InterPro" id="IPR017927">
    <property type="entry name" value="FAD-bd_FR_type"/>
</dbReference>
<dbReference type="PANTHER" id="PTHR43513">
    <property type="entry name" value="DIHYDROOROTATE DEHYDROGENASE B (NAD(+)), ELECTRON TRANSFER SUBUNIT"/>
    <property type="match status" value="1"/>
</dbReference>
<keyword evidence="9 11" id="KW-0408">Iron</keyword>
<dbReference type="InterPro" id="IPR037117">
    <property type="entry name" value="Dihydroorotate_DH_ele_sf"/>
</dbReference>
<comment type="cofactor">
    <cofactor evidence="13">
        <name>[2Fe-2S] cluster</name>
        <dbReference type="ChEBI" id="CHEBI:190135"/>
    </cofactor>
    <text evidence="13">Binds 1 [2Fe-2S] cluster per subunit.</text>
</comment>
<keyword evidence="5 11" id="KW-0479">Metal-binding</keyword>
<dbReference type="RefSeq" id="WP_195921590.1">
    <property type="nucleotide sequence ID" value="NZ_CAXVKV010000003.1"/>
</dbReference>
<dbReference type="GO" id="GO:0016491">
    <property type="term" value="F:oxidoreductase activity"/>
    <property type="evidence" value="ECO:0007669"/>
    <property type="project" value="InterPro"/>
</dbReference>
<dbReference type="GeneID" id="301323238"/>
<dbReference type="CDD" id="cd06218">
    <property type="entry name" value="DHOD_e_trans"/>
    <property type="match status" value="1"/>
</dbReference>
<dbReference type="EMBL" id="JAHOEF010000080">
    <property type="protein sequence ID" value="MBV3383483.1"/>
    <property type="molecule type" value="Genomic_DNA"/>
</dbReference>
<dbReference type="Gene3D" id="3.40.50.80">
    <property type="entry name" value="Nucleotide-binding domain of ferredoxin-NADP reductase (FNR) module"/>
    <property type="match status" value="1"/>
</dbReference>
<feature type="binding site" evidence="11 12">
    <location>
        <begin position="54"/>
        <end position="57"/>
    </location>
    <ligand>
        <name>FAD</name>
        <dbReference type="ChEBI" id="CHEBI:57692"/>
    </ligand>
</feature>
<comment type="cofactor">
    <cofactor evidence="11 12">
        <name>FAD</name>
        <dbReference type="ChEBI" id="CHEBI:57692"/>
    </cofactor>
    <text evidence="11 12">Binds 1 FAD per subunit.</text>
</comment>
<keyword evidence="7 11" id="KW-0665">Pyrimidine biosynthesis</keyword>
<dbReference type="GO" id="GO:0051537">
    <property type="term" value="F:2 iron, 2 sulfur cluster binding"/>
    <property type="evidence" value="ECO:0007669"/>
    <property type="project" value="UniProtKB-KW"/>
</dbReference>
<dbReference type="EMBL" id="JAHOEL010000077">
    <property type="protein sequence ID" value="MBV3393487.1"/>
    <property type="molecule type" value="Genomic_DNA"/>
</dbReference>
<evidence type="ECO:0000313" key="17">
    <source>
        <dbReference type="Proteomes" id="UP001196408"/>
    </source>
</evidence>
<evidence type="ECO:0000259" key="14">
    <source>
        <dbReference type="PROSITE" id="PS51384"/>
    </source>
</evidence>
<dbReference type="GO" id="GO:0009055">
    <property type="term" value="F:electron transfer activity"/>
    <property type="evidence" value="ECO:0007669"/>
    <property type="project" value="UniProtKB-UniRule"/>
</dbReference>
<feature type="domain" description="FAD-binding FR-type" evidence="14">
    <location>
        <begin position="3"/>
        <end position="101"/>
    </location>
</feature>
<organism evidence="15 17">
    <name type="scientific">Catenibacterium mitsuokai</name>
    <dbReference type="NCBI Taxonomy" id="100886"/>
    <lineage>
        <taxon>Bacteria</taxon>
        <taxon>Bacillati</taxon>
        <taxon>Bacillota</taxon>
        <taxon>Erysipelotrichia</taxon>
        <taxon>Erysipelotrichales</taxon>
        <taxon>Coprobacillaceae</taxon>
        <taxon>Catenibacterium</taxon>
    </lineage>
</organism>
<sequence length="252" mass="27916">MKNYQDFLTINYNKELIPGLFEMELEGEGARFITAPGQFINIKINDSLQPYLRRPMSILDYDDTHIKLIYRIRGEGTKILSEKKPGEKLDVLIGLGNGFIDTDYNEVIVVGGGSGTPPMYGLAKRLIEKGVKVTAVLGFNGSYDVFYEEEFKKLCPTYISTMDGTYGTKGTVIDAIKENNLTFDHYYACGPEPMLDALVKNFPDNGSLSFEARMGCGFGACMGCSCKVKTKPYKRICVEGPVLSSDEVIING</sequence>
<dbReference type="Proteomes" id="UP001197492">
    <property type="component" value="Unassembled WGS sequence"/>
</dbReference>
<evidence type="ECO:0000256" key="10">
    <source>
        <dbReference type="ARBA" id="ARBA00023014"/>
    </source>
</evidence>
<comment type="cofactor">
    <cofactor evidence="11">
        <name>[2Fe-2S] cluster</name>
        <dbReference type="ChEBI" id="CHEBI:190135"/>
    </cofactor>
    <text evidence="11">Binds 1 [2Fe-2S] cluster per subunit.</text>
</comment>
<dbReference type="GO" id="GO:0046872">
    <property type="term" value="F:metal ion binding"/>
    <property type="evidence" value="ECO:0007669"/>
    <property type="project" value="UniProtKB-KW"/>
</dbReference>
<keyword evidence="18" id="KW-1185">Reference proteome</keyword>
<evidence type="ECO:0000256" key="9">
    <source>
        <dbReference type="ARBA" id="ARBA00023004"/>
    </source>
</evidence>
<evidence type="ECO:0000256" key="2">
    <source>
        <dbReference type="ARBA" id="ARBA00022448"/>
    </source>
</evidence>